<dbReference type="SUPFAM" id="SSF51197">
    <property type="entry name" value="Clavaminate synthase-like"/>
    <property type="match status" value="1"/>
</dbReference>
<gene>
    <name evidence="2" type="ORF">GGR89_001403</name>
</gene>
<dbReference type="RefSeq" id="WP_125977043.1">
    <property type="nucleotide sequence ID" value="NZ_BAAADY010000002.1"/>
</dbReference>
<reference evidence="2 3" key="1">
    <citation type="submission" date="2020-03" db="EMBL/GenBank/DDBJ databases">
        <title>Genomic Encyclopedia of Type Strains, Phase IV (KMG-IV): sequencing the most valuable type-strain genomes for metagenomic binning, comparative biology and taxonomic classification.</title>
        <authorList>
            <person name="Goeker M."/>
        </authorList>
    </citation>
    <scope>NUCLEOTIDE SEQUENCE [LARGE SCALE GENOMIC DNA]</scope>
    <source>
        <strain evidence="2 3">DSM 7225</strain>
    </source>
</reference>
<dbReference type="InterPro" id="IPR041667">
    <property type="entry name" value="Cupin_8"/>
</dbReference>
<evidence type="ECO:0000313" key="2">
    <source>
        <dbReference type="EMBL" id="NJB97097.1"/>
    </source>
</evidence>
<evidence type="ECO:0000259" key="1">
    <source>
        <dbReference type="PROSITE" id="PS51184"/>
    </source>
</evidence>
<accession>A0A7X6BCX3</accession>
<dbReference type="InterPro" id="IPR003347">
    <property type="entry name" value="JmjC_dom"/>
</dbReference>
<dbReference type="PROSITE" id="PS51184">
    <property type="entry name" value="JMJC"/>
    <property type="match status" value="1"/>
</dbReference>
<keyword evidence="3" id="KW-1185">Reference proteome</keyword>
<dbReference type="AlphaFoldDB" id="A0A7X6BCX3"/>
<dbReference type="SMART" id="SM00558">
    <property type="entry name" value="JmjC"/>
    <property type="match status" value="1"/>
</dbReference>
<dbReference type="EMBL" id="JAATJB010000003">
    <property type="protein sequence ID" value="NJB97097.1"/>
    <property type="molecule type" value="Genomic_DNA"/>
</dbReference>
<comment type="caution">
    <text evidence="2">The sequence shown here is derived from an EMBL/GenBank/DDBJ whole genome shotgun (WGS) entry which is preliminary data.</text>
</comment>
<dbReference type="Gene3D" id="2.60.120.10">
    <property type="entry name" value="Jelly Rolls"/>
    <property type="match status" value="1"/>
</dbReference>
<dbReference type="PANTHER" id="PTHR12461">
    <property type="entry name" value="HYPOXIA-INDUCIBLE FACTOR 1 ALPHA INHIBITOR-RELATED"/>
    <property type="match status" value="1"/>
</dbReference>
<dbReference type="Proteomes" id="UP000531251">
    <property type="component" value="Unassembled WGS sequence"/>
</dbReference>
<protein>
    <recommendedName>
        <fullName evidence="1">JmjC domain-containing protein</fullName>
    </recommendedName>
</protein>
<evidence type="ECO:0000313" key="3">
    <source>
        <dbReference type="Proteomes" id="UP000531251"/>
    </source>
</evidence>
<dbReference type="PANTHER" id="PTHR12461:SF105">
    <property type="entry name" value="HYPOXIA-INDUCIBLE FACTOR 1-ALPHA INHIBITOR"/>
    <property type="match status" value="1"/>
</dbReference>
<feature type="domain" description="JmjC" evidence="1">
    <location>
        <begin position="116"/>
        <end position="278"/>
    </location>
</feature>
<dbReference type="Pfam" id="PF13621">
    <property type="entry name" value="Cupin_8"/>
    <property type="match status" value="1"/>
</dbReference>
<organism evidence="2 3">
    <name type="scientific">Sphingomonas trueperi</name>
    <dbReference type="NCBI Taxonomy" id="53317"/>
    <lineage>
        <taxon>Bacteria</taxon>
        <taxon>Pseudomonadati</taxon>
        <taxon>Pseudomonadota</taxon>
        <taxon>Alphaproteobacteria</taxon>
        <taxon>Sphingomonadales</taxon>
        <taxon>Sphingomonadaceae</taxon>
        <taxon>Sphingomonas</taxon>
    </lineage>
</organism>
<proteinExistence type="predicted"/>
<sequence>MPDPTDLFDGLRPVSEIAAADCWALDHALAASAEPFVVRGLVADWPLVAEGGKGAPNIRAYLAGFARDTDFTYAEGAPGAGARIFYDDAMAMNHRTRRARIGAIFSAMAADEGQADAPLRYIASTDVPRFFPGLAEANPMPLGPREGLAATIWIGTATRVAAHCDEPDNLVCTAVGHRRFTLFPPDQFANLYPGPLDNTPGGRAISMVDFHAPDFVRFPKFREALRHARTVVLAPGDALRIPSLWWHHVEALDGFNVMINYWWRTRPSWLAEPHDALLAALLAIRDLPAAERAHWRQVFDHYVFAPGASVTAHIPEGGRGILDPLTPETAGQLRAYLLRQLSR</sequence>
<name>A0A7X6BCX3_9SPHN</name>
<dbReference type="InterPro" id="IPR014710">
    <property type="entry name" value="RmlC-like_jellyroll"/>
</dbReference>